<dbReference type="RefSeq" id="WP_345103064.1">
    <property type="nucleotide sequence ID" value="NZ_BAABCV010000005.1"/>
</dbReference>
<evidence type="ECO:0000259" key="1">
    <source>
        <dbReference type="Pfam" id="PF13448"/>
    </source>
</evidence>
<accession>A0ABP7WRU9</accession>
<comment type="caution">
    <text evidence="3">The sequence shown here is derived from an EMBL/GenBank/DDBJ whole genome shotgun (WGS) entry which is preliminary data.</text>
</comment>
<evidence type="ECO:0000313" key="4">
    <source>
        <dbReference type="Proteomes" id="UP001500841"/>
    </source>
</evidence>
<dbReference type="InterPro" id="IPR031025">
    <property type="entry name" value="LruC_dom"/>
</dbReference>
<gene>
    <name evidence="3" type="ORF">GCM10022392_17770</name>
</gene>
<organism evidence="3 4">
    <name type="scientific">Mucilaginibacter panaciglaebae</name>
    <dbReference type="NCBI Taxonomy" id="502331"/>
    <lineage>
        <taxon>Bacteria</taxon>
        <taxon>Pseudomonadati</taxon>
        <taxon>Bacteroidota</taxon>
        <taxon>Sphingobacteriia</taxon>
        <taxon>Sphingobacteriales</taxon>
        <taxon>Sphingobacteriaceae</taxon>
        <taxon>Mucilaginibacter</taxon>
    </lineage>
</organism>
<evidence type="ECO:0000259" key="2">
    <source>
        <dbReference type="Pfam" id="PF16130"/>
    </source>
</evidence>
<reference evidence="4" key="1">
    <citation type="journal article" date="2019" name="Int. J. Syst. Evol. Microbiol.">
        <title>The Global Catalogue of Microorganisms (GCM) 10K type strain sequencing project: providing services to taxonomists for standard genome sequencing and annotation.</title>
        <authorList>
            <consortium name="The Broad Institute Genomics Platform"/>
            <consortium name="The Broad Institute Genome Sequencing Center for Infectious Disease"/>
            <person name="Wu L."/>
            <person name="Ma J."/>
        </authorList>
    </citation>
    <scope>NUCLEOTIDE SEQUENCE [LARGE SCALE GENOMIC DNA]</scope>
    <source>
        <strain evidence="4">JCM 17085</strain>
    </source>
</reference>
<dbReference type="Pfam" id="PF16130">
    <property type="entry name" value="DUF4842"/>
    <property type="match status" value="1"/>
</dbReference>
<keyword evidence="4" id="KW-1185">Reference proteome</keyword>
<dbReference type="EMBL" id="BAABCV010000005">
    <property type="protein sequence ID" value="GAA4095229.1"/>
    <property type="molecule type" value="Genomic_DNA"/>
</dbReference>
<dbReference type="Pfam" id="PF13448">
    <property type="entry name" value="DUF4114"/>
    <property type="match status" value="1"/>
</dbReference>
<protein>
    <submittedName>
        <fullName evidence="3">LruC domain-containing protein</fullName>
    </submittedName>
</protein>
<feature type="domain" description="DUF4114" evidence="1">
    <location>
        <begin position="311"/>
        <end position="390"/>
    </location>
</feature>
<dbReference type="Proteomes" id="UP001500841">
    <property type="component" value="Unassembled WGS sequence"/>
</dbReference>
<proteinExistence type="predicted"/>
<dbReference type="InterPro" id="IPR032295">
    <property type="entry name" value="DUF4842"/>
</dbReference>
<sequence length="699" mass="74932">MKKLYTLLLIGGLSIFASCKKDNSPNNGTEPNVNRIAPDGFNFSTTKNVNINVTLHANNDQPLSGIVVSIYAPDQVDSGNTLFKGVTNTAGNLTATITVPAYYSKLVIDPAYVGLLRNATATINNGSITAVIGGKQGYSGDIVADAINNVTIDTNAYNGSIRTNSSKRTDIVYPDGYSASNAFTSPTNLGRPAYLEATGDVIDASLLSYINASLPENKPLSTTHPDYLNNKVNTINITATTDVWVTFVSEGAGYQNTLAYYTYDTNNPPSQTSGGTRADGIDKITYIFPNASGAGSGGGLHSGDKVKLGTFDAGTTVAFVLLQDAWSGSGVDTKATKFYSQNAFNPESSALSQHSVVLYDDVHKLYVMGFEDQNRTDSDNDFNDLVVYATASPITAINKTNVALIDKGGDTDGDGVQDEQDAFPTDANKAYINYYPSKDTYATIAFEDNWPKKGDFDLNDMVVKYRYTFASNAKNQVVSMTGDYSVAASGASFKNGFGVQLPVSASAVQSVSGYKLSAGTYISLAGNGVESGQSKAVIIPFDNHDLMVHNPDYSFFINTLNSKDKVISQTASVVVNFVSPVDASTLKASAFNPFLISNLRRGYEIHLPGFAPTDKANSKLFGTDDDKSSASTGKYYLSAENQPWAINFTESFSYPLETININQTYLHFADWALSGGATYSDWYSNTAAGYRSTGNIYSK</sequence>
<name>A0ABP7WRU9_9SPHI</name>
<evidence type="ECO:0000313" key="3">
    <source>
        <dbReference type="EMBL" id="GAA4095229.1"/>
    </source>
</evidence>
<feature type="domain" description="DUF4842" evidence="2">
    <location>
        <begin position="475"/>
        <end position="683"/>
    </location>
</feature>
<dbReference type="PROSITE" id="PS51257">
    <property type="entry name" value="PROKAR_LIPOPROTEIN"/>
    <property type="match status" value="1"/>
</dbReference>
<dbReference type="NCBIfam" id="TIGR04456">
    <property type="entry name" value="LruC_dom"/>
    <property type="match status" value="1"/>
</dbReference>
<dbReference type="InterPro" id="IPR025193">
    <property type="entry name" value="DUF4114"/>
</dbReference>